<name>A0AAV2TRK0_CALDB</name>
<sequence>MHIPDDYRLPSGPLTASALSTYPRVFTLWRTRQKLSAVITLGIFGGLQYIHAATFVCLMPVNPTYLIAVASGRLEGRNLQTHSQ</sequence>
<evidence type="ECO:0000313" key="1">
    <source>
        <dbReference type="EMBL" id="CAL5139186.1"/>
    </source>
</evidence>
<organism evidence="1 2">
    <name type="scientific">Calicophoron daubneyi</name>
    <name type="common">Rumen fluke</name>
    <name type="synonym">Paramphistomum daubneyi</name>
    <dbReference type="NCBI Taxonomy" id="300641"/>
    <lineage>
        <taxon>Eukaryota</taxon>
        <taxon>Metazoa</taxon>
        <taxon>Spiralia</taxon>
        <taxon>Lophotrochozoa</taxon>
        <taxon>Platyhelminthes</taxon>
        <taxon>Trematoda</taxon>
        <taxon>Digenea</taxon>
        <taxon>Plagiorchiida</taxon>
        <taxon>Pronocephalata</taxon>
        <taxon>Paramphistomoidea</taxon>
        <taxon>Paramphistomidae</taxon>
        <taxon>Calicophoron</taxon>
    </lineage>
</organism>
<dbReference type="EMBL" id="CAXLJL010000600">
    <property type="protein sequence ID" value="CAL5139186.1"/>
    <property type="molecule type" value="Genomic_DNA"/>
</dbReference>
<reference evidence="1" key="1">
    <citation type="submission" date="2024-06" db="EMBL/GenBank/DDBJ databases">
        <authorList>
            <person name="Liu X."/>
            <person name="Lenzi L."/>
            <person name="Haldenby T S."/>
            <person name="Uol C."/>
        </authorList>
    </citation>
    <scope>NUCLEOTIDE SEQUENCE</scope>
</reference>
<dbReference type="Proteomes" id="UP001497525">
    <property type="component" value="Unassembled WGS sequence"/>
</dbReference>
<evidence type="ECO:0000313" key="2">
    <source>
        <dbReference type="Proteomes" id="UP001497525"/>
    </source>
</evidence>
<comment type="caution">
    <text evidence="1">The sequence shown here is derived from an EMBL/GenBank/DDBJ whole genome shotgun (WGS) entry which is preliminary data.</text>
</comment>
<gene>
    <name evidence="1" type="ORF">CDAUBV1_LOCUS14223</name>
</gene>
<dbReference type="AlphaFoldDB" id="A0AAV2TRK0"/>
<accession>A0AAV2TRK0</accession>
<proteinExistence type="predicted"/>
<protein>
    <submittedName>
        <fullName evidence="1">Uncharacterized protein</fullName>
    </submittedName>
</protein>